<comment type="caution">
    <text evidence="2">The sequence shown here is derived from an EMBL/GenBank/DDBJ whole genome shotgun (WGS) entry which is preliminary data.</text>
</comment>
<dbReference type="Proteomes" id="UP000485484">
    <property type="component" value="Unassembled WGS sequence"/>
</dbReference>
<evidence type="ECO:0000313" key="2">
    <source>
        <dbReference type="EMBL" id="OPZ92551.1"/>
    </source>
</evidence>
<accession>A0A1V5MIC2</accession>
<feature type="compositionally biased region" description="Low complexity" evidence="1">
    <location>
        <begin position="195"/>
        <end position="211"/>
    </location>
</feature>
<dbReference type="EMBL" id="MWAK01000087">
    <property type="protein sequence ID" value="OPZ92551.1"/>
    <property type="molecule type" value="Genomic_DNA"/>
</dbReference>
<proteinExistence type="predicted"/>
<sequence>MFQNRTRPRVTRTAITKALTIRPLCMTSSRRRLLTWSASTPAGRENKSRGSPLMLLTTPSMKAESVTWRVSQPKTVFCIQPPQELIAWPIQKRRKLRWRIAEKARPNPFNNGPAESGPAGSVTSVFSLMSMLPSATWVSRTGAEDGAFETPGALNERNRRRTFFGRTAAIKKSVGSSNPAADRWSHVEILPLSGSKIKPAAAAAGKKSAAGTDRRPDPEAPGSVRFTAGPAR</sequence>
<reference evidence="2" key="1">
    <citation type="submission" date="2017-02" db="EMBL/GenBank/DDBJ databases">
        <title>Delving into the versatile metabolic prowess of the omnipresent phylum Bacteroidetes.</title>
        <authorList>
            <person name="Nobu M.K."/>
            <person name="Mei R."/>
            <person name="Narihiro T."/>
            <person name="Kuroda K."/>
            <person name="Liu W.-T."/>
        </authorList>
    </citation>
    <scope>NUCLEOTIDE SEQUENCE</scope>
    <source>
        <strain evidence="2">ADurb.Bin417</strain>
    </source>
</reference>
<evidence type="ECO:0000256" key="1">
    <source>
        <dbReference type="SAM" id="MobiDB-lite"/>
    </source>
</evidence>
<dbReference type="AlphaFoldDB" id="A0A1V5MIC2"/>
<organism evidence="2">
    <name type="scientific">candidate division TA06 bacterium ADurb.Bin417</name>
    <dbReference type="NCBI Taxonomy" id="1852828"/>
    <lineage>
        <taxon>Bacteria</taxon>
        <taxon>Bacteria division TA06</taxon>
    </lineage>
</organism>
<feature type="region of interest" description="Disordered" evidence="1">
    <location>
        <begin position="195"/>
        <end position="232"/>
    </location>
</feature>
<protein>
    <submittedName>
        <fullName evidence="2">Uncharacterized protein</fullName>
    </submittedName>
</protein>
<name>A0A1V5MIC2_UNCT6</name>
<gene>
    <name evidence="2" type="ORF">BWY73_00754</name>
</gene>